<gene>
    <name evidence="3" type="ORF">CU669_12935</name>
</gene>
<proteinExistence type="inferred from homology"/>
<keyword evidence="4" id="KW-1185">Reference proteome</keyword>
<dbReference type="Proteomes" id="UP000251075">
    <property type="component" value="Unassembled WGS sequence"/>
</dbReference>
<evidence type="ECO:0000259" key="2">
    <source>
        <dbReference type="PROSITE" id="PS50164"/>
    </source>
</evidence>
<sequence length="86" mass="9661">MSWFVYVLLNGAGVAYTGITTDLEDRLRRHNRGQGAKFTRGRGPWRLIHSEGPLEHGEALRRESAIKKDRAFKAGLKAARIDRAGE</sequence>
<dbReference type="InterPro" id="IPR000305">
    <property type="entry name" value="GIY-YIG_endonuc"/>
</dbReference>
<name>A0A364NWW8_9PROT</name>
<evidence type="ECO:0000256" key="1">
    <source>
        <dbReference type="ARBA" id="ARBA00007435"/>
    </source>
</evidence>
<evidence type="ECO:0000313" key="3">
    <source>
        <dbReference type="EMBL" id="RAU21591.1"/>
    </source>
</evidence>
<reference evidence="3 4" key="1">
    <citation type="submission" date="2017-11" db="EMBL/GenBank/DDBJ databases">
        <title>Draft genome sequence of magnetotactic bacterium Magnetospirillum kuznetsovii LBB-42.</title>
        <authorList>
            <person name="Grouzdev D.S."/>
            <person name="Rysina M.S."/>
            <person name="Baslerov R.V."/>
            <person name="Koziaeva V."/>
        </authorList>
    </citation>
    <scope>NUCLEOTIDE SEQUENCE [LARGE SCALE GENOMIC DNA]</scope>
    <source>
        <strain evidence="3 4">LBB-42</strain>
    </source>
</reference>
<dbReference type="InterPro" id="IPR035901">
    <property type="entry name" value="GIY-YIG_endonuc_sf"/>
</dbReference>
<organism evidence="3 4">
    <name type="scientific">Paramagnetospirillum kuznetsovii</name>
    <dbReference type="NCBI Taxonomy" id="2053833"/>
    <lineage>
        <taxon>Bacteria</taxon>
        <taxon>Pseudomonadati</taxon>
        <taxon>Pseudomonadota</taxon>
        <taxon>Alphaproteobacteria</taxon>
        <taxon>Rhodospirillales</taxon>
        <taxon>Magnetospirillaceae</taxon>
        <taxon>Paramagnetospirillum</taxon>
    </lineage>
</organism>
<dbReference type="OrthoDB" id="7159537at2"/>
<dbReference type="SUPFAM" id="SSF82771">
    <property type="entry name" value="GIY-YIG endonuclease"/>
    <property type="match status" value="1"/>
</dbReference>
<dbReference type="Pfam" id="PF01541">
    <property type="entry name" value="GIY-YIG"/>
    <property type="match status" value="1"/>
</dbReference>
<feature type="domain" description="GIY-YIG" evidence="2">
    <location>
        <begin position="1"/>
        <end position="78"/>
    </location>
</feature>
<accession>A0A364NWW8</accession>
<evidence type="ECO:0000313" key="4">
    <source>
        <dbReference type="Proteomes" id="UP000251075"/>
    </source>
</evidence>
<dbReference type="EMBL" id="PGTO01000009">
    <property type="protein sequence ID" value="RAU21591.1"/>
    <property type="molecule type" value="Genomic_DNA"/>
</dbReference>
<dbReference type="CDD" id="cd10456">
    <property type="entry name" value="GIY-YIG_UPF0213"/>
    <property type="match status" value="1"/>
</dbReference>
<dbReference type="AlphaFoldDB" id="A0A364NWW8"/>
<dbReference type="PANTHER" id="PTHR34477:SF1">
    <property type="entry name" value="UPF0213 PROTEIN YHBQ"/>
    <property type="match status" value="1"/>
</dbReference>
<dbReference type="Gene3D" id="3.40.1440.10">
    <property type="entry name" value="GIY-YIG endonuclease"/>
    <property type="match status" value="1"/>
</dbReference>
<dbReference type="InterPro" id="IPR050190">
    <property type="entry name" value="UPF0213_domain"/>
</dbReference>
<comment type="similarity">
    <text evidence="1">Belongs to the UPF0213 family.</text>
</comment>
<dbReference type="RefSeq" id="WP_112145321.1">
    <property type="nucleotide sequence ID" value="NZ_PGTO01000009.1"/>
</dbReference>
<dbReference type="PROSITE" id="PS50164">
    <property type="entry name" value="GIY_YIG"/>
    <property type="match status" value="1"/>
</dbReference>
<dbReference type="PANTHER" id="PTHR34477">
    <property type="entry name" value="UPF0213 PROTEIN YHBQ"/>
    <property type="match status" value="1"/>
</dbReference>
<comment type="caution">
    <text evidence="3">The sequence shown here is derived from an EMBL/GenBank/DDBJ whole genome shotgun (WGS) entry which is preliminary data.</text>
</comment>
<protein>
    <recommendedName>
        <fullName evidence="2">GIY-YIG domain-containing protein</fullName>
    </recommendedName>
</protein>